<evidence type="ECO:0000313" key="3">
    <source>
        <dbReference type="Proteomes" id="UP000054018"/>
    </source>
</evidence>
<feature type="non-terminal residue" evidence="2">
    <location>
        <position position="1"/>
    </location>
</feature>
<keyword evidence="3" id="KW-1185">Reference proteome</keyword>
<dbReference type="Proteomes" id="UP000054018">
    <property type="component" value="Unassembled WGS sequence"/>
</dbReference>
<gene>
    <name evidence="2" type="ORF">PISMIDRAFT_685170</name>
</gene>
<dbReference type="EMBL" id="KN833824">
    <property type="protein sequence ID" value="KIK17572.1"/>
    <property type="molecule type" value="Genomic_DNA"/>
</dbReference>
<evidence type="ECO:0000313" key="2">
    <source>
        <dbReference type="EMBL" id="KIK17572.1"/>
    </source>
</evidence>
<accession>A0A0C9Z559</accession>
<feature type="region of interest" description="Disordered" evidence="1">
    <location>
        <begin position="20"/>
        <end position="55"/>
    </location>
</feature>
<organism evidence="2 3">
    <name type="scientific">Pisolithus microcarpus 441</name>
    <dbReference type="NCBI Taxonomy" id="765257"/>
    <lineage>
        <taxon>Eukaryota</taxon>
        <taxon>Fungi</taxon>
        <taxon>Dikarya</taxon>
        <taxon>Basidiomycota</taxon>
        <taxon>Agaricomycotina</taxon>
        <taxon>Agaricomycetes</taxon>
        <taxon>Agaricomycetidae</taxon>
        <taxon>Boletales</taxon>
        <taxon>Sclerodermatineae</taxon>
        <taxon>Pisolithaceae</taxon>
        <taxon>Pisolithus</taxon>
    </lineage>
</organism>
<dbReference type="AlphaFoldDB" id="A0A0C9Z559"/>
<feature type="non-terminal residue" evidence="2">
    <location>
        <position position="55"/>
    </location>
</feature>
<reference evidence="3" key="2">
    <citation type="submission" date="2015-01" db="EMBL/GenBank/DDBJ databases">
        <title>Evolutionary Origins and Diversification of the Mycorrhizal Mutualists.</title>
        <authorList>
            <consortium name="DOE Joint Genome Institute"/>
            <consortium name="Mycorrhizal Genomics Consortium"/>
            <person name="Kohler A."/>
            <person name="Kuo A."/>
            <person name="Nagy L.G."/>
            <person name="Floudas D."/>
            <person name="Copeland A."/>
            <person name="Barry K.W."/>
            <person name="Cichocki N."/>
            <person name="Veneault-Fourrey C."/>
            <person name="LaButti K."/>
            <person name="Lindquist E.A."/>
            <person name="Lipzen A."/>
            <person name="Lundell T."/>
            <person name="Morin E."/>
            <person name="Murat C."/>
            <person name="Riley R."/>
            <person name="Ohm R."/>
            <person name="Sun H."/>
            <person name="Tunlid A."/>
            <person name="Henrissat B."/>
            <person name="Grigoriev I.V."/>
            <person name="Hibbett D.S."/>
            <person name="Martin F."/>
        </authorList>
    </citation>
    <scope>NUCLEOTIDE SEQUENCE [LARGE SCALE GENOMIC DNA]</scope>
    <source>
        <strain evidence="3">441</strain>
    </source>
</reference>
<protein>
    <submittedName>
        <fullName evidence="2">Uncharacterized protein</fullName>
    </submittedName>
</protein>
<proteinExistence type="predicted"/>
<sequence>GRRVCVYKYRRLMNPHFSIFHPPTGSLGSKRNFLSTPRPNPGDLPNPAYTAPALM</sequence>
<reference evidence="2 3" key="1">
    <citation type="submission" date="2014-04" db="EMBL/GenBank/DDBJ databases">
        <authorList>
            <consortium name="DOE Joint Genome Institute"/>
            <person name="Kuo A."/>
            <person name="Kohler A."/>
            <person name="Costa M.D."/>
            <person name="Nagy L.G."/>
            <person name="Floudas D."/>
            <person name="Copeland A."/>
            <person name="Barry K.W."/>
            <person name="Cichocki N."/>
            <person name="Veneault-Fourrey C."/>
            <person name="LaButti K."/>
            <person name="Lindquist E.A."/>
            <person name="Lipzen A."/>
            <person name="Lundell T."/>
            <person name="Morin E."/>
            <person name="Murat C."/>
            <person name="Sun H."/>
            <person name="Tunlid A."/>
            <person name="Henrissat B."/>
            <person name="Grigoriev I.V."/>
            <person name="Hibbett D.S."/>
            <person name="Martin F."/>
            <person name="Nordberg H.P."/>
            <person name="Cantor M.N."/>
            <person name="Hua S.X."/>
        </authorList>
    </citation>
    <scope>NUCLEOTIDE SEQUENCE [LARGE SCALE GENOMIC DNA]</scope>
    <source>
        <strain evidence="2 3">441</strain>
    </source>
</reference>
<dbReference type="HOGENOM" id="CLU_3038043_0_0_1"/>
<evidence type="ECO:0000256" key="1">
    <source>
        <dbReference type="SAM" id="MobiDB-lite"/>
    </source>
</evidence>
<feature type="compositionally biased region" description="Polar residues" evidence="1">
    <location>
        <begin position="26"/>
        <end position="37"/>
    </location>
</feature>
<name>A0A0C9Z559_9AGAM</name>